<reference evidence="1 2" key="1">
    <citation type="submission" date="2016-03" db="EMBL/GenBank/DDBJ databases">
        <title>Choanephora cucurbitarum.</title>
        <authorList>
            <person name="Min B."/>
            <person name="Park H."/>
            <person name="Park J.-H."/>
            <person name="Shin H.-D."/>
            <person name="Choi I.-G."/>
        </authorList>
    </citation>
    <scope>NUCLEOTIDE SEQUENCE [LARGE SCALE GENOMIC DNA]</scope>
    <source>
        <strain evidence="1 2">KUS-F28377</strain>
    </source>
</reference>
<dbReference type="Proteomes" id="UP000093000">
    <property type="component" value="Unassembled WGS sequence"/>
</dbReference>
<sequence>MSNFFNGENSENWSFASFLSQNNVSNKEGFNKAKLKYLSEMQKISDPGLKRLAKQHIKEATKMKFVPKSHSPANIDIRGDVTDSIIGSSSCVLKINNNRDNISLASSPNVFYHVDSEQDIWDLWHQFFKECKADESMHEFSLEKVGIIQCGYKVKMRSNLVKELYDYINPREPNPTNAFSDYEDDMSHIFSSTSLATFVSRLKEFKRKKMEDKNALFLSKVIKLILEVPLDSQKQIWMKKSEANYSEYFIWQLLKAVSKFSSNSSLFFQIGEYKLESIKHEIERRNDDKLKDCSYNADGCHTTIVGGKNVELSLLEVTGAFGITDVSRGTKDHIKGCFGALAMLQEIAHLFSFGSIEAFYSIRVFFVQALNQDIRLWSLEQVSKGVCVMELIETATVPTNFADIETYIRDICNLMWLYKNGLEKSIRQIEQLQREDREVRLKISRKLISPKNANNLVTSLEKHCILKIKGEHISGYNKLKVMASQ</sequence>
<evidence type="ECO:0000313" key="1">
    <source>
        <dbReference type="EMBL" id="OBZ83010.1"/>
    </source>
</evidence>
<gene>
    <name evidence="1" type="ORF">A0J61_08944</name>
</gene>
<dbReference type="OrthoDB" id="2207923at2759"/>
<name>A0A1C7N1N8_9FUNG</name>
<accession>A0A1C7N1N8</accession>
<organism evidence="1 2">
    <name type="scientific">Choanephora cucurbitarum</name>
    <dbReference type="NCBI Taxonomy" id="101091"/>
    <lineage>
        <taxon>Eukaryota</taxon>
        <taxon>Fungi</taxon>
        <taxon>Fungi incertae sedis</taxon>
        <taxon>Mucoromycota</taxon>
        <taxon>Mucoromycotina</taxon>
        <taxon>Mucoromycetes</taxon>
        <taxon>Mucorales</taxon>
        <taxon>Mucorineae</taxon>
        <taxon>Choanephoraceae</taxon>
        <taxon>Choanephoroideae</taxon>
        <taxon>Choanephora</taxon>
    </lineage>
</organism>
<dbReference type="AlphaFoldDB" id="A0A1C7N1N8"/>
<proteinExistence type="predicted"/>
<protein>
    <submittedName>
        <fullName evidence="1">Uncharacterized protein</fullName>
    </submittedName>
</protein>
<keyword evidence="2" id="KW-1185">Reference proteome</keyword>
<dbReference type="InParanoid" id="A0A1C7N1N8"/>
<comment type="caution">
    <text evidence="1">The sequence shown here is derived from an EMBL/GenBank/DDBJ whole genome shotgun (WGS) entry which is preliminary data.</text>
</comment>
<evidence type="ECO:0000313" key="2">
    <source>
        <dbReference type="Proteomes" id="UP000093000"/>
    </source>
</evidence>
<dbReference type="EMBL" id="LUGH01000740">
    <property type="protein sequence ID" value="OBZ83010.1"/>
    <property type="molecule type" value="Genomic_DNA"/>
</dbReference>